<protein>
    <recommendedName>
        <fullName evidence="4">EF-hand domain-containing protein</fullName>
    </recommendedName>
</protein>
<proteinExistence type="predicted"/>
<dbReference type="SUPFAM" id="SSF47473">
    <property type="entry name" value="EF-hand"/>
    <property type="match status" value="1"/>
</dbReference>
<feature type="compositionally biased region" description="Basic and acidic residues" evidence="2">
    <location>
        <begin position="46"/>
        <end position="71"/>
    </location>
</feature>
<dbReference type="InterPro" id="IPR018247">
    <property type="entry name" value="EF_Hand_1_Ca_BS"/>
</dbReference>
<evidence type="ECO:0000259" key="4">
    <source>
        <dbReference type="PROSITE" id="PS50222"/>
    </source>
</evidence>
<keyword evidence="1" id="KW-0106">Calcium</keyword>
<reference evidence="5 6" key="1">
    <citation type="journal article" date="2024" name="Nat. Commun.">
        <title>Phylogenomics reveals the evolutionary origins of lichenization in chlorophyte algae.</title>
        <authorList>
            <person name="Puginier C."/>
            <person name="Libourel C."/>
            <person name="Otte J."/>
            <person name="Skaloud P."/>
            <person name="Haon M."/>
            <person name="Grisel S."/>
            <person name="Petersen M."/>
            <person name="Berrin J.G."/>
            <person name="Delaux P.M."/>
            <person name="Dal Grande F."/>
            <person name="Keller J."/>
        </authorList>
    </citation>
    <scope>NUCLEOTIDE SEQUENCE [LARGE SCALE GENOMIC DNA]</scope>
    <source>
        <strain evidence="5 6">SAG 2145</strain>
    </source>
</reference>
<dbReference type="CDD" id="cd00051">
    <property type="entry name" value="EFh"/>
    <property type="match status" value="1"/>
</dbReference>
<evidence type="ECO:0000313" key="6">
    <source>
        <dbReference type="Proteomes" id="UP001438707"/>
    </source>
</evidence>
<keyword evidence="3" id="KW-1133">Transmembrane helix</keyword>
<organism evidence="5 6">
    <name type="scientific">Apatococcus lobatus</name>
    <dbReference type="NCBI Taxonomy" id="904363"/>
    <lineage>
        <taxon>Eukaryota</taxon>
        <taxon>Viridiplantae</taxon>
        <taxon>Chlorophyta</taxon>
        <taxon>core chlorophytes</taxon>
        <taxon>Trebouxiophyceae</taxon>
        <taxon>Chlorellales</taxon>
        <taxon>Chlorellaceae</taxon>
        <taxon>Apatococcus</taxon>
    </lineage>
</organism>
<dbReference type="AlphaFoldDB" id="A0AAW1REN1"/>
<comment type="caution">
    <text evidence="5">The sequence shown here is derived from an EMBL/GenBank/DDBJ whole genome shotgun (WGS) entry which is preliminary data.</text>
</comment>
<feature type="region of interest" description="Disordered" evidence="2">
    <location>
        <begin position="33"/>
        <end position="71"/>
    </location>
</feature>
<evidence type="ECO:0000313" key="5">
    <source>
        <dbReference type="EMBL" id="KAK9831731.1"/>
    </source>
</evidence>
<dbReference type="InterPro" id="IPR002048">
    <property type="entry name" value="EF_hand_dom"/>
</dbReference>
<keyword evidence="3" id="KW-0812">Transmembrane</keyword>
<dbReference type="GO" id="GO:0005509">
    <property type="term" value="F:calcium ion binding"/>
    <property type="evidence" value="ECO:0007669"/>
    <property type="project" value="InterPro"/>
</dbReference>
<keyword evidence="6" id="KW-1185">Reference proteome</keyword>
<evidence type="ECO:0000256" key="1">
    <source>
        <dbReference type="ARBA" id="ARBA00022837"/>
    </source>
</evidence>
<dbReference type="EMBL" id="JALJOS010000013">
    <property type="protein sequence ID" value="KAK9831731.1"/>
    <property type="molecule type" value="Genomic_DNA"/>
</dbReference>
<sequence>MMMQLSHLQSCQLTCGHRLSSLRPTLLPGLHAAAPRQRRQQHLLTRAKEGDSPKGDWSKDKKSKEDGKLVESMKKGGLDKATAQRILKVWEETGASSPEGLRKLLLGRSLRTVGTVALQLLLDAGASWGAYSTGNSLGQQADFFGRVGIQYLAYFLGSYFAIGVVFDLFTLGVLGTSAFQYSTNSGAFLKAVQDVAGSGREGGGLRIAEKAATAVNTAKVAGALNTITQMLKEGMGSSSSDGTAENTLSNLSAFLTLQKAEEKGFKASDYGLDDAQAGQIAVIFAKYDLNDDMRLEKSELNSLFRAEGQQLDDNEVKAAIKLLDKNNDGFIEFDEFVQWWQNKVEPKEAEMKV</sequence>
<evidence type="ECO:0000256" key="2">
    <source>
        <dbReference type="SAM" id="MobiDB-lite"/>
    </source>
</evidence>
<feature type="domain" description="EF-hand" evidence="4">
    <location>
        <begin position="275"/>
        <end position="310"/>
    </location>
</feature>
<evidence type="ECO:0000256" key="3">
    <source>
        <dbReference type="SAM" id="Phobius"/>
    </source>
</evidence>
<gene>
    <name evidence="5" type="ORF">WJX74_007561</name>
</gene>
<dbReference type="InterPro" id="IPR011992">
    <property type="entry name" value="EF-hand-dom_pair"/>
</dbReference>
<name>A0AAW1REN1_9CHLO</name>
<dbReference type="Gene3D" id="1.10.238.10">
    <property type="entry name" value="EF-hand"/>
    <property type="match status" value="1"/>
</dbReference>
<feature type="domain" description="EF-hand" evidence="4">
    <location>
        <begin position="311"/>
        <end position="346"/>
    </location>
</feature>
<feature type="transmembrane region" description="Helical" evidence="3">
    <location>
        <begin position="151"/>
        <end position="174"/>
    </location>
</feature>
<dbReference type="Pfam" id="PF13499">
    <property type="entry name" value="EF-hand_7"/>
    <property type="match status" value="1"/>
</dbReference>
<dbReference type="PROSITE" id="PS50222">
    <property type="entry name" value="EF_HAND_2"/>
    <property type="match status" value="2"/>
</dbReference>
<dbReference type="Proteomes" id="UP001438707">
    <property type="component" value="Unassembled WGS sequence"/>
</dbReference>
<dbReference type="SMART" id="SM00054">
    <property type="entry name" value="EFh"/>
    <property type="match status" value="2"/>
</dbReference>
<keyword evidence="3" id="KW-0472">Membrane</keyword>
<dbReference type="PROSITE" id="PS00018">
    <property type="entry name" value="EF_HAND_1"/>
    <property type="match status" value="1"/>
</dbReference>
<accession>A0AAW1REN1</accession>